<organism evidence="2 3">
    <name type="scientific">Cupriavidus laharis</name>
    <dbReference type="NCBI Taxonomy" id="151654"/>
    <lineage>
        <taxon>Bacteria</taxon>
        <taxon>Pseudomonadati</taxon>
        <taxon>Pseudomonadota</taxon>
        <taxon>Betaproteobacteria</taxon>
        <taxon>Burkholderiales</taxon>
        <taxon>Burkholderiaceae</taxon>
        <taxon>Cupriavidus</taxon>
    </lineage>
</organism>
<feature type="region of interest" description="Disordered" evidence="1">
    <location>
        <begin position="1"/>
        <end position="36"/>
    </location>
</feature>
<evidence type="ECO:0000256" key="1">
    <source>
        <dbReference type="SAM" id="MobiDB-lite"/>
    </source>
</evidence>
<feature type="compositionally biased region" description="Acidic residues" evidence="1">
    <location>
        <begin position="23"/>
        <end position="36"/>
    </location>
</feature>
<keyword evidence="3" id="KW-1185">Reference proteome</keyword>
<dbReference type="EMBL" id="CAJZAI010000011">
    <property type="protein sequence ID" value="CAG9179891.1"/>
    <property type="molecule type" value="Genomic_DNA"/>
</dbReference>
<sequence>MDARERYLGKLHRNQRDPNNQDEGNDSSDGSDDSKN</sequence>
<evidence type="ECO:0000313" key="3">
    <source>
        <dbReference type="Proteomes" id="UP000727654"/>
    </source>
</evidence>
<gene>
    <name evidence="2" type="ORF">LMG23992_04104</name>
</gene>
<evidence type="ECO:0000313" key="2">
    <source>
        <dbReference type="EMBL" id="CAG9179891.1"/>
    </source>
</evidence>
<proteinExistence type="predicted"/>
<name>A0ABM8XIA2_9BURK</name>
<comment type="caution">
    <text evidence="2">The sequence shown here is derived from an EMBL/GenBank/DDBJ whole genome shotgun (WGS) entry which is preliminary data.</text>
</comment>
<reference evidence="2 3" key="1">
    <citation type="submission" date="2021-08" db="EMBL/GenBank/DDBJ databases">
        <authorList>
            <person name="Peeters C."/>
        </authorList>
    </citation>
    <scope>NUCLEOTIDE SEQUENCE [LARGE SCALE GENOMIC DNA]</scope>
    <source>
        <strain evidence="2 3">LMG 23992</strain>
    </source>
</reference>
<accession>A0ABM8XIA2</accession>
<dbReference type="Proteomes" id="UP000727654">
    <property type="component" value="Unassembled WGS sequence"/>
</dbReference>
<protein>
    <submittedName>
        <fullName evidence="2">Uncharacterized protein</fullName>
    </submittedName>
</protein>